<dbReference type="AlphaFoldDB" id="A0AAN9PDX6"/>
<reference evidence="1 2" key="1">
    <citation type="submission" date="2024-01" db="EMBL/GenBank/DDBJ databases">
        <title>The genomes of 5 underutilized Papilionoideae crops provide insights into root nodulation and disease resistance.</title>
        <authorList>
            <person name="Yuan L."/>
        </authorList>
    </citation>
    <scope>NUCLEOTIDE SEQUENCE [LARGE SCALE GENOMIC DNA]</scope>
    <source>
        <strain evidence="1">LY-2023</strain>
        <tissue evidence="1">Leaf</tissue>
    </source>
</reference>
<dbReference type="EMBL" id="JAYKXN010000004">
    <property type="protein sequence ID" value="KAK7293854.1"/>
    <property type="molecule type" value="Genomic_DNA"/>
</dbReference>
<name>A0AAN9PDX6_CLITE</name>
<comment type="caution">
    <text evidence="1">The sequence shown here is derived from an EMBL/GenBank/DDBJ whole genome shotgun (WGS) entry which is preliminary data.</text>
</comment>
<accession>A0AAN9PDX6</accession>
<sequence length="120" mass="13482">MEGVQCKRVARSINFVGLYVPGGTKLRHLKVTLVLKEKDNDKVRSKRILEHIEGVVVYLDAGTTKSFQFVGAYPVLLELGARAICSLENMCALDAIDIWSLESLLLRWQRGSLHLLIFTP</sequence>
<evidence type="ECO:0000313" key="2">
    <source>
        <dbReference type="Proteomes" id="UP001359559"/>
    </source>
</evidence>
<proteinExistence type="predicted"/>
<keyword evidence="2" id="KW-1185">Reference proteome</keyword>
<dbReference type="Proteomes" id="UP001359559">
    <property type="component" value="Unassembled WGS sequence"/>
</dbReference>
<evidence type="ECO:0000313" key="1">
    <source>
        <dbReference type="EMBL" id="KAK7293854.1"/>
    </source>
</evidence>
<organism evidence="1 2">
    <name type="scientific">Clitoria ternatea</name>
    <name type="common">Butterfly pea</name>
    <dbReference type="NCBI Taxonomy" id="43366"/>
    <lineage>
        <taxon>Eukaryota</taxon>
        <taxon>Viridiplantae</taxon>
        <taxon>Streptophyta</taxon>
        <taxon>Embryophyta</taxon>
        <taxon>Tracheophyta</taxon>
        <taxon>Spermatophyta</taxon>
        <taxon>Magnoliopsida</taxon>
        <taxon>eudicotyledons</taxon>
        <taxon>Gunneridae</taxon>
        <taxon>Pentapetalae</taxon>
        <taxon>rosids</taxon>
        <taxon>fabids</taxon>
        <taxon>Fabales</taxon>
        <taxon>Fabaceae</taxon>
        <taxon>Papilionoideae</taxon>
        <taxon>50 kb inversion clade</taxon>
        <taxon>NPAAA clade</taxon>
        <taxon>indigoferoid/millettioid clade</taxon>
        <taxon>Phaseoleae</taxon>
        <taxon>Clitoria</taxon>
    </lineage>
</organism>
<protein>
    <submittedName>
        <fullName evidence="1">Uncharacterized protein</fullName>
    </submittedName>
</protein>
<gene>
    <name evidence="1" type="ORF">RJT34_16731</name>
</gene>